<dbReference type="EMBL" id="BARW01008967">
    <property type="protein sequence ID" value="GAI74590.1"/>
    <property type="molecule type" value="Genomic_DNA"/>
</dbReference>
<gene>
    <name evidence="1" type="ORF">S12H4_18197</name>
</gene>
<proteinExistence type="predicted"/>
<dbReference type="Gene3D" id="2.60.120.200">
    <property type="match status" value="1"/>
</dbReference>
<sequence>GGNKGTDNTNVTPANLDRMCVGMMRDSSPSSPMSGSICESVFWDAALTDEDAVSLALGYSPKLVRPQNLVAYWKLIRDLNDGVGGYNLTASGTTVSAHSRMIYPARTHIGVPVVSVGWSQEIDPAINLEVLLTLSAKRAGEPSINLEILNIIGITRNIESSINLEASLVPKMGTIVEPNINLEVAITSKLKQAGEPSINLEASLLSKFRRILI</sequence>
<dbReference type="AlphaFoldDB" id="X1SGQ9"/>
<comment type="caution">
    <text evidence="1">The sequence shown here is derived from an EMBL/GenBank/DDBJ whole genome shotgun (WGS) entry which is preliminary data.</text>
</comment>
<organism evidence="1">
    <name type="scientific">marine sediment metagenome</name>
    <dbReference type="NCBI Taxonomy" id="412755"/>
    <lineage>
        <taxon>unclassified sequences</taxon>
        <taxon>metagenomes</taxon>
        <taxon>ecological metagenomes</taxon>
    </lineage>
</organism>
<name>X1SGQ9_9ZZZZ</name>
<accession>X1SGQ9</accession>
<reference evidence="1" key="1">
    <citation type="journal article" date="2014" name="Front. Microbiol.">
        <title>High frequency of phylogenetically diverse reductive dehalogenase-homologous genes in deep subseafloor sedimentary metagenomes.</title>
        <authorList>
            <person name="Kawai M."/>
            <person name="Futagami T."/>
            <person name="Toyoda A."/>
            <person name="Takaki Y."/>
            <person name="Nishi S."/>
            <person name="Hori S."/>
            <person name="Arai W."/>
            <person name="Tsubouchi T."/>
            <person name="Morono Y."/>
            <person name="Uchiyama I."/>
            <person name="Ito T."/>
            <person name="Fujiyama A."/>
            <person name="Inagaki F."/>
            <person name="Takami H."/>
        </authorList>
    </citation>
    <scope>NUCLEOTIDE SEQUENCE</scope>
    <source>
        <strain evidence="1">Expedition CK06-06</strain>
    </source>
</reference>
<feature type="non-terminal residue" evidence="1">
    <location>
        <position position="1"/>
    </location>
</feature>
<protein>
    <submittedName>
        <fullName evidence="1">Uncharacterized protein</fullName>
    </submittedName>
</protein>
<evidence type="ECO:0000313" key="1">
    <source>
        <dbReference type="EMBL" id="GAI74590.1"/>
    </source>
</evidence>